<protein>
    <submittedName>
        <fullName evidence="2">Uncharacterized protein</fullName>
    </submittedName>
</protein>
<gene>
    <name evidence="2" type="ORF">Tco_0727953</name>
</gene>
<comment type="caution">
    <text evidence="2">The sequence shown here is derived from an EMBL/GenBank/DDBJ whole genome shotgun (WGS) entry which is preliminary data.</text>
</comment>
<proteinExistence type="predicted"/>
<name>A0ABQ4YMD9_9ASTR</name>
<evidence type="ECO:0000256" key="1">
    <source>
        <dbReference type="SAM" id="MobiDB-lite"/>
    </source>
</evidence>
<feature type="compositionally biased region" description="Basic and acidic residues" evidence="1">
    <location>
        <begin position="18"/>
        <end position="29"/>
    </location>
</feature>
<reference evidence="2" key="1">
    <citation type="journal article" date="2022" name="Int. J. Mol. Sci.">
        <title>Draft Genome of Tanacetum Coccineum: Genomic Comparison of Closely Related Tanacetum-Family Plants.</title>
        <authorList>
            <person name="Yamashiro T."/>
            <person name="Shiraishi A."/>
            <person name="Nakayama K."/>
            <person name="Satake H."/>
        </authorList>
    </citation>
    <scope>NUCLEOTIDE SEQUENCE</scope>
</reference>
<evidence type="ECO:0000313" key="2">
    <source>
        <dbReference type="EMBL" id="GJS78072.1"/>
    </source>
</evidence>
<dbReference type="EMBL" id="BQNB010010497">
    <property type="protein sequence ID" value="GJS78072.1"/>
    <property type="molecule type" value="Genomic_DNA"/>
</dbReference>
<dbReference type="Proteomes" id="UP001151760">
    <property type="component" value="Unassembled WGS sequence"/>
</dbReference>
<feature type="region of interest" description="Disordered" evidence="1">
    <location>
        <begin position="1"/>
        <end position="70"/>
    </location>
</feature>
<sequence>MKNLDETDNFGDQFLNDKPTEDDQEKTNVVDETNSIIPGPSHQTNTSAPPVTTPVINISSPKPSSQVNAPPINTEATTIITTILKITPFIALQLRVAKLEQDMSEVKKTDHSATVLASIQSQVPTVIENYVGTKIDDALLKALERHTADLVEKYYVLSALESSKKQESEKSPKEIIIIKREQGEKKPEPMYTIKSTDKAALEEFDLKGALFNIKYKNKSANRNPAIYRLYHALMKALIDDENAIDKEVADKVKDHKRKRDSDDDEGPSAGSNQGESTKRKRRNSSTSGSAQPPSKDSEQSTKNKLDSNASVAQQPPAHTSSAWQITDTRDTPPGPSMQRSDHHSEQSFDDNPITDEGHVSDPEDTDNAHIPKVPAATWFKPIPEEERPATPEPEWTIPSNDYPEPENNWANLYTTTHQDPEENKIQRKMGDIGSFIKWFCKRTGKKKLCKADLEGPTFNLVKAFYNNSVSLQFQMDKCHKLLTDKVDLVNPEGHQILRNVYEPLPLGGPPGDKERKNALSISKLKAVRYLDFGLEELVSYLWVESERDYEISAAYGITHWCVISIKTYERYGYNYLREIVLRQADYKEYKISEKDFKNLHPNDFEDLFLLHLQDKLNHLPKSDKVNLHTAVNMWIRNIVIRKRVEDLQLGVESYQIKPNLEQPNWDASDFLFKEDYTIVNKPRVDKLDFMVKDFRLFKFNKGMETRKWTEDDKRRSEDFIEDTLPILLSFTHCGNKTILRVLRIILVILPEHPSETKVFHNEDGNPTRANIKQALGSFKDGDGDGDTHYERSHKGVKASANSDIVYFFTSAQDGNTLQDDERLDLADDLMKAQVHNQRQVNDESKDH</sequence>
<accession>A0ABQ4YMD9</accession>
<reference evidence="2" key="2">
    <citation type="submission" date="2022-01" db="EMBL/GenBank/DDBJ databases">
        <authorList>
            <person name="Yamashiro T."/>
            <person name="Shiraishi A."/>
            <person name="Satake H."/>
            <person name="Nakayama K."/>
        </authorList>
    </citation>
    <scope>NUCLEOTIDE SEQUENCE</scope>
</reference>
<keyword evidence="3" id="KW-1185">Reference proteome</keyword>
<organism evidence="2 3">
    <name type="scientific">Tanacetum coccineum</name>
    <dbReference type="NCBI Taxonomy" id="301880"/>
    <lineage>
        <taxon>Eukaryota</taxon>
        <taxon>Viridiplantae</taxon>
        <taxon>Streptophyta</taxon>
        <taxon>Embryophyta</taxon>
        <taxon>Tracheophyta</taxon>
        <taxon>Spermatophyta</taxon>
        <taxon>Magnoliopsida</taxon>
        <taxon>eudicotyledons</taxon>
        <taxon>Gunneridae</taxon>
        <taxon>Pentapetalae</taxon>
        <taxon>asterids</taxon>
        <taxon>campanulids</taxon>
        <taxon>Asterales</taxon>
        <taxon>Asteraceae</taxon>
        <taxon>Asteroideae</taxon>
        <taxon>Anthemideae</taxon>
        <taxon>Anthemidinae</taxon>
        <taxon>Tanacetum</taxon>
    </lineage>
</organism>
<feature type="compositionally biased region" description="Polar residues" evidence="1">
    <location>
        <begin position="30"/>
        <end position="68"/>
    </location>
</feature>
<feature type="compositionally biased region" description="Polar residues" evidence="1">
    <location>
        <begin position="306"/>
        <end position="326"/>
    </location>
</feature>
<feature type="region of interest" description="Disordered" evidence="1">
    <location>
        <begin position="249"/>
        <end position="403"/>
    </location>
</feature>
<feature type="compositionally biased region" description="Basic and acidic residues" evidence="1">
    <location>
        <begin position="355"/>
        <end position="369"/>
    </location>
</feature>
<feature type="compositionally biased region" description="Basic and acidic residues" evidence="1">
    <location>
        <begin position="295"/>
        <end position="305"/>
    </location>
</feature>
<evidence type="ECO:0000313" key="3">
    <source>
        <dbReference type="Proteomes" id="UP001151760"/>
    </source>
</evidence>